<gene>
    <name evidence="1" type="ORF">Pla100_29460</name>
</gene>
<dbReference type="Proteomes" id="UP000316213">
    <property type="component" value="Unassembled WGS sequence"/>
</dbReference>
<dbReference type="EMBL" id="SJPM01000005">
    <property type="protein sequence ID" value="TWT96466.1"/>
    <property type="molecule type" value="Genomic_DNA"/>
</dbReference>
<evidence type="ECO:0000313" key="1">
    <source>
        <dbReference type="EMBL" id="TWT96466.1"/>
    </source>
</evidence>
<name>A0A5C6AAJ7_9BACT</name>
<reference evidence="1 2" key="1">
    <citation type="submission" date="2019-02" db="EMBL/GenBank/DDBJ databases">
        <title>Deep-cultivation of Planctomycetes and their phenomic and genomic characterization uncovers novel biology.</title>
        <authorList>
            <person name="Wiegand S."/>
            <person name="Jogler M."/>
            <person name="Boedeker C."/>
            <person name="Pinto D."/>
            <person name="Vollmers J."/>
            <person name="Rivas-Marin E."/>
            <person name="Kohn T."/>
            <person name="Peeters S.H."/>
            <person name="Heuer A."/>
            <person name="Rast P."/>
            <person name="Oberbeckmann S."/>
            <person name="Bunk B."/>
            <person name="Jeske O."/>
            <person name="Meyerdierks A."/>
            <person name="Storesund J.E."/>
            <person name="Kallscheuer N."/>
            <person name="Luecker S."/>
            <person name="Lage O.M."/>
            <person name="Pohl T."/>
            <person name="Merkel B.J."/>
            <person name="Hornburger P."/>
            <person name="Mueller R.-W."/>
            <person name="Bruemmer F."/>
            <person name="Labrenz M."/>
            <person name="Spormann A.M."/>
            <person name="Op Den Camp H."/>
            <person name="Overmann J."/>
            <person name="Amann R."/>
            <person name="Jetten M.S.M."/>
            <person name="Mascher T."/>
            <person name="Medema M.H."/>
            <person name="Devos D.P."/>
            <person name="Kaster A.-K."/>
            <person name="Ovreas L."/>
            <person name="Rohde M."/>
            <person name="Galperin M.Y."/>
            <person name="Jogler C."/>
        </authorList>
    </citation>
    <scope>NUCLEOTIDE SEQUENCE [LARGE SCALE GENOMIC DNA]</scope>
    <source>
        <strain evidence="1 2">Pla100</strain>
    </source>
</reference>
<organism evidence="1 2">
    <name type="scientific">Neorhodopirellula pilleata</name>
    <dbReference type="NCBI Taxonomy" id="2714738"/>
    <lineage>
        <taxon>Bacteria</taxon>
        <taxon>Pseudomonadati</taxon>
        <taxon>Planctomycetota</taxon>
        <taxon>Planctomycetia</taxon>
        <taxon>Pirellulales</taxon>
        <taxon>Pirellulaceae</taxon>
        <taxon>Neorhodopirellula</taxon>
    </lineage>
</organism>
<accession>A0A5C6AAJ7</accession>
<protein>
    <submittedName>
        <fullName evidence="1">Uncharacterized protein</fullName>
    </submittedName>
</protein>
<sequence length="46" mass="5018">MNSPASLALIKISIVGSCKSKRKEPFGHHFGIGIVFRNPLRNGLLI</sequence>
<proteinExistence type="predicted"/>
<dbReference type="AlphaFoldDB" id="A0A5C6AAJ7"/>
<evidence type="ECO:0000313" key="2">
    <source>
        <dbReference type="Proteomes" id="UP000316213"/>
    </source>
</evidence>
<keyword evidence="2" id="KW-1185">Reference proteome</keyword>
<comment type="caution">
    <text evidence="1">The sequence shown here is derived from an EMBL/GenBank/DDBJ whole genome shotgun (WGS) entry which is preliminary data.</text>
</comment>